<evidence type="ECO:0000256" key="6">
    <source>
        <dbReference type="PIRSR" id="PIRSR000097-3"/>
    </source>
</evidence>
<evidence type="ECO:0000256" key="5">
    <source>
        <dbReference type="PIRSR" id="PIRSR000097-2"/>
    </source>
</evidence>
<gene>
    <name evidence="8" type="ORF">A374_07779</name>
</gene>
<evidence type="ECO:0000256" key="2">
    <source>
        <dbReference type="ARBA" id="ARBA00022857"/>
    </source>
</evidence>
<dbReference type="AlphaFoldDB" id="I8AIX5"/>
<dbReference type="PROSITE" id="PS00063">
    <property type="entry name" value="ALDOKETO_REDUCTASE_3"/>
    <property type="match status" value="1"/>
</dbReference>
<dbReference type="InterPro" id="IPR036812">
    <property type="entry name" value="NAD(P)_OxRdtase_dom_sf"/>
</dbReference>
<feature type="binding site" evidence="5">
    <location>
        <position position="112"/>
    </location>
    <ligand>
        <name>substrate</name>
    </ligand>
</feature>
<feature type="domain" description="NADP-dependent oxidoreductase" evidence="7">
    <location>
        <begin position="22"/>
        <end position="263"/>
    </location>
</feature>
<dbReference type="PANTHER" id="PTHR43827">
    <property type="entry name" value="2,5-DIKETO-D-GLUCONIC ACID REDUCTASE"/>
    <property type="match status" value="1"/>
</dbReference>
<comment type="similarity">
    <text evidence="1">Belongs to the aldo/keto reductase family.</text>
</comment>
<evidence type="ECO:0000256" key="3">
    <source>
        <dbReference type="ARBA" id="ARBA00023002"/>
    </source>
</evidence>
<dbReference type="Proteomes" id="UP000004080">
    <property type="component" value="Unassembled WGS sequence"/>
</dbReference>
<name>I8AIX5_9BACL</name>
<evidence type="ECO:0000313" key="9">
    <source>
        <dbReference type="Proteomes" id="UP000004080"/>
    </source>
</evidence>
<dbReference type="PANTHER" id="PTHR43827:SF3">
    <property type="entry name" value="NADP-DEPENDENT OXIDOREDUCTASE DOMAIN-CONTAINING PROTEIN"/>
    <property type="match status" value="1"/>
</dbReference>
<dbReference type="eggNOG" id="COG0656">
    <property type="taxonomic scope" value="Bacteria"/>
</dbReference>
<dbReference type="STRING" id="1196324.A374_07779"/>
<reference evidence="8 9" key="1">
    <citation type="journal article" date="2012" name="J. Bacteriol.">
        <title>Genome of Bacillus macauensis ZFHKF-1, a Long-Chain-Forming Bacterium.</title>
        <authorList>
            <person name="Cai L."/>
            <person name="Zhang T."/>
        </authorList>
    </citation>
    <scope>NUCLEOTIDE SEQUENCE [LARGE SCALE GENOMIC DNA]</scope>
    <source>
        <strain evidence="8 9">ZFHKF-1</strain>
    </source>
</reference>
<evidence type="ECO:0000259" key="7">
    <source>
        <dbReference type="Pfam" id="PF00248"/>
    </source>
</evidence>
<dbReference type="InterPro" id="IPR018170">
    <property type="entry name" value="Aldo/ket_reductase_CS"/>
</dbReference>
<keyword evidence="9" id="KW-1185">Reference proteome</keyword>
<dbReference type="CDD" id="cd19157">
    <property type="entry name" value="AKR_AKR5G1-3"/>
    <property type="match status" value="1"/>
</dbReference>
<keyword evidence="2" id="KW-0521">NADP</keyword>
<dbReference type="FunFam" id="3.20.20.100:FF:000015">
    <property type="entry name" value="Oxidoreductase, aldo/keto reductase family"/>
    <property type="match status" value="1"/>
</dbReference>
<keyword evidence="3" id="KW-0560">Oxidoreductase</keyword>
<dbReference type="OrthoDB" id="9804790at2"/>
<dbReference type="Pfam" id="PF00248">
    <property type="entry name" value="Aldo_ket_red"/>
    <property type="match status" value="1"/>
</dbReference>
<dbReference type="PATRIC" id="fig|1196324.3.peg.1595"/>
<dbReference type="PIRSF" id="PIRSF000097">
    <property type="entry name" value="AKR"/>
    <property type="match status" value="1"/>
</dbReference>
<accession>I8AIX5</accession>
<feature type="site" description="Lowers pKa of active site Tyr" evidence="6">
    <location>
        <position position="79"/>
    </location>
</feature>
<organism evidence="8 9">
    <name type="scientific">Fictibacillus macauensis ZFHKF-1</name>
    <dbReference type="NCBI Taxonomy" id="1196324"/>
    <lineage>
        <taxon>Bacteria</taxon>
        <taxon>Bacillati</taxon>
        <taxon>Bacillota</taxon>
        <taxon>Bacilli</taxon>
        <taxon>Bacillales</taxon>
        <taxon>Fictibacillaceae</taxon>
        <taxon>Fictibacillus</taxon>
    </lineage>
</organism>
<dbReference type="PROSITE" id="PS00798">
    <property type="entry name" value="ALDOKETO_REDUCTASE_1"/>
    <property type="match status" value="1"/>
</dbReference>
<dbReference type="PROSITE" id="PS00062">
    <property type="entry name" value="ALDOKETO_REDUCTASE_2"/>
    <property type="match status" value="1"/>
</dbReference>
<feature type="active site" description="Proton donor" evidence="4">
    <location>
        <position position="54"/>
    </location>
</feature>
<dbReference type="EMBL" id="AKKV01000024">
    <property type="protein sequence ID" value="EIT85717.1"/>
    <property type="molecule type" value="Genomic_DNA"/>
</dbReference>
<proteinExistence type="inferred from homology"/>
<dbReference type="SUPFAM" id="SSF51430">
    <property type="entry name" value="NAD(P)-linked oxidoreductase"/>
    <property type="match status" value="1"/>
</dbReference>
<dbReference type="RefSeq" id="WP_007201649.1">
    <property type="nucleotide sequence ID" value="NZ_AKKV01000024.1"/>
</dbReference>
<dbReference type="InterPro" id="IPR044500">
    <property type="entry name" value="AKR5G"/>
</dbReference>
<evidence type="ECO:0000256" key="4">
    <source>
        <dbReference type="PIRSR" id="PIRSR000097-1"/>
    </source>
</evidence>
<dbReference type="InterPro" id="IPR020471">
    <property type="entry name" value="AKR"/>
</dbReference>
<sequence length="274" mass="31451">MIRSINDTVQLANGVKMPVLGLGVYKAEDGQEVINAISYAVQAGYRSIDTAAFYKNEEGVGEAIRHVDVPREELFITTKVWNDQQGYESTLLSFEESRQRLGVDYLDLFLIHWPVSGKYKDTWRALETLYKEGKVKAIGVCNFKPHHLDDLMADCEIKPMINQIEFHPRLTQKEVLAYCKKHEIAVEAWRPLLKGEIFSEPVITSIAKKHQKTPAQVILRWDLQHGVITIPKSVNETRIQENANLFDFELTHEEMKAIDELNENKRNGPDPDEF</sequence>
<comment type="caution">
    <text evidence="8">The sequence shown here is derived from an EMBL/GenBank/DDBJ whole genome shotgun (WGS) entry which is preliminary data.</text>
</comment>
<evidence type="ECO:0000256" key="1">
    <source>
        <dbReference type="ARBA" id="ARBA00007905"/>
    </source>
</evidence>
<dbReference type="PRINTS" id="PR00069">
    <property type="entry name" value="ALDKETRDTASE"/>
</dbReference>
<dbReference type="GO" id="GO:0016616">
    <property type="term" value="F:oxidoreductase activity, acting on the CH-OH group of donors, NAD or NADP as acceptor"/>
    <property type="evidence" value="ECO:0007669"/>
    <property type="project" value="UniProtKB-ARBA"/>
</dbReference>
<protein>
    <submittedName>
        <fullName evidence="8">2,5-didehydrogluconate reductase</fullName>
    </submittedName>
</protein>
<evidence type="ECO:0000313" key="8">
    <source>
        <dbReference type="EMBL" id="EIT85717.1"/>
    </source>
</evidence>
<dbReference type="InterPro" id="IPR023210">
    <property type="entry name" value="NADP_OxRdtase_dom"/>
</dbReference>
<dbReference type="Gene3D" id="3.20.20.100">
    <property type="entry name" value="NADP-dependent oxidoreductase domain"/>
    <property type="match status" value="1"/>
</dbReference>